<feature type="transmembrane region" description="Helical" evidence="4">
    <location>
        <begin position="701"/>
        <end position="722"/>
    </location>
</feature>
<keyword evidence="2" id="KW-0677">Repeat</keyword>
<name>A0CJ36_PARTE</name>
<reference evidence="5 6" key="1">
    <citation type="journal article" date="2006" name="Nature">
        <title>Global trends of whole-genome duplications revealed by the ciliate Paramecium tetraurelia.</title>
        <authorList>
            <consortium name="Genoscope"/>
            <person name="Aury J.-M."/>
            <person name="Jaillon O."/>
            <person name="Duret L."/>
            <person name="Noel B."/>
            <person name="Jubin C."/>
            <person name="Porcel B.M."/>
            <person name="Segurens B."/>
            <person name="Daubin V."/>
            <person name="Anthouard V."/>
            <person name="Aiach N."/>
            <person name="Arnaiz O."/>
            <person name="Billaut A."/>
            <person name="Beisson J."/>
            <person name="Blanc I."/>
            <person name="Bouhouche K."/>
            <person name="Camara F."/>
            <person name="Duharcourt S."/>
            <person name="Guigo R."/>
            <person name="Gogendeau D."/>
            <person name="Katinka M."/>
            <person name="Keller A.-M."/>
            <person name="Kissmehl R."/>
            <person name="Klotz C."/>
            <person name="Koll F."/>
            <person name="Le Moue A."/>
            <person name="Lepere C."/>
            <person name="Malinsky S."/>
            <person name="Nowacki M."/>
            <person name="Nowak J.K."/>
            <person name="Plattner H."/>
            <person name="Poulain J."/>
            <person name="Ruiz F."/>
            <person name="Serrano V."/>
            <person name="Zagulski M."/>
            <person name="Dessen P."/>
            <person name="Betermier M."/>
            <person name="Weissenbach J."/>
            <person name="Scarpelli C."/>
            <person name="Schachter V."/>
            <person name="Sperling L."/>
            <person name="Meyer E."/>
            <person name="Cohen J."/>
            <person name="Wincker P."/>
        </authorList>
    </citation>
    <scope>NUCLEOTIDE SEQUENCE [LARGE SCALE GENOMIC DNA]</scope>
    <source>
        <strain evidence="5 6">Stock d4-2</strain>
    </source>
</reference>
<proteinExistence type="predicted"/>
<dbReference type="GeneID" id="5023984"/>
<evidence type="ECO:0000256" key="1">
    <source>
        <dbReference type="ARBA" id="ARBA00022729"/>
    </source>
</evidence>
<dbReference type="SUPFAM" id="SSF57184">
    <property type="entry name" value="Growth factor receptor domain"/>
    <property type="match status" value="2"/>
</dbReference>
<keyword evidence="3" id="KW-1015">Disulfide bond</keyword>
<evidence type="ECO:0000313" key="6">
    <source>
        <dbReference type="Proteomes" id="UP000000600"/>
    </source>
</evidence>
<keyword evidence="4" id="KW-1133">Transmembrane helix</keyword>
<keyword evidence="6" id="KW-1185">Reference proteome</keyword>
<dbReference type="NCBIfam" id="TIGR02232">
    <property type="entry name" value="myxo_disulf_rpt"/>
    <property type="match status" value="2"/>
</dbReference>
<evidence type="ECO:0000256" key="4">
    <source>
        <dbReference type="SAM" id="Phobius"/>
    </source>
</evidence>
<feature type="transmembrane region" description="Helical" evidence="4">
    <location>
        <begin position="592"/>
        <end position="616"/>
    </location>
</feature>
<dbReference type="InterPro" id="IPR009030">
    <property type="entry name" value="Growth_fac_rcpt_cys_sf"/>
</dbReference>
<dbReference type="HOGENOM" id="CLU_298360_0_0_1"/>
<dbReference type="KEGG" id="ptm:GSPATT00038585001"/>
<dbReference type="InParanoid" id="A0CJ36"/>
<evidence type="ECO:0000313" key="5">
    <source>
        <dbReference type="EMBL" id="CAK70803.1"/>
    </source>
</evidence>
<keyword evidence="4" id="KW-0812">Transmembrane</keyword>
<keyword evidence="1" id="KW-0732">Signal</keyword>
<dbReference type="OMA" id="CIECEIG"/>
<dbReference type="Proteomes" id="UP000000600">
    <property type="component" value="Unassembled WGS sequence"/>
</dbReference>
<dbReference type="InterPro" id="IPR011936">
    <property type="entry name" value="Myxo_disulph_rpt"/>
</dbReference>
<dbReference type="STRING" id="5888.A0CJ36"/>
<dbReference type="PANTHER" id="PTHR38934">
    <property type="entry name" value="HYPHALLY REGULATED CELL WALL PROTEIN 1"/>
    <property type="match status" value="1"/>
</dbReference>
<feature type="transmembrane region" description="Helical" evidence="4">
    <location>
        <begin position="787"/>
        <end position="808"/>
    </location>
</feature>
<evidence type="ECO:0000256" key="2">
    <source>
        <dbReference type="ARBA" id="ARBA00022737"/>
    </source>
</evidence>
<organism evidence="5 6">
    <name type="scientific">Paramecium tetraurelia</name>
    <dbReference type="NCBI Taxonomy" id="5888"/>
    <lineage>
        <taxon>Eukaryota</taxon>
        <taxon>Sar</taxon>
        <taxon>Alveolata</taxon>
        <taxon>Ciliophora</taxon>
        <taxon>Intramacronucleata</taxon>
        <taxon>Oligohymenophorea</taxon>
        <taxon>Peniculida</taxon>
        <taxon>Parameciidae</taxon>
        <taxon>Paramecium</taxon>
    </lineage>
</organism>
<dbReference type="AlphaFoldDB" id="A0CJ36"/>
<sequence>MYQQGFFNQIQIFYLQTIYLIKKIQKILIKNHYVPILQLTIYGGGSSFLRDFEVNNVLELNEGCLEQIDDKCLICQEGWIQDELLENCNPICGDGIIQGQEQCDNLITNHSCYQCKYSCFENCQICQFGIYLQCIDGFVINSNFNCDPLCGDGNLTPYSFEQCELAVNGVQDGCQDCKFISIANCKITYFSICIECEIGFQLLENACFPYCGDKLVLQQYEDCDDGNFEPYDGCYQCKFQCIENCNLCDQGQCFLKCEDGYKFANNNCQSVCGDQIVTKEEDCDDGNTIKFDGCFQCKYSCPLNCSDCYQGTCLQCNYQYQLLISNQCKQQLNCGDGLVQEQEECDDGNQHAADGCQDCLFEQNWVCITTAKESPSQCSFVKAPSLVINYLNITQNKQYISIQFNYQPLSETLNFELSDLNRKYWNSSLNIISDVGSYLSFGEYIIEIEVFQLLKFRPLLKISVNQKVANIDNAILIDFEKQITLQYPNYLDETQKDYSQNLSGITIISLLLGSSDLFVEILAILQFQQYLRYINLEFPENLVIYFSIYDMITVQPLLDVLQFPQLSQFIDIQSNQVYQDGKFHDYKQNSSLIINLQCQIFQFLIFLFLILLLQWIKRVGYKWIFCSRCNQYMLSLSFYINRKIILKISSYFYNIYLDLLKLEKFMSFEGLQKALLLNGWDMIFKTILYTRNIQTKNYLDIIQLFLVSIILLLYFIILLNFFKCHQRLNKNKRFAILSFGRQFFFLIILIYVQHSQTLQVGLILLTSLIQTTFLYKYRFYFNQKNYIVQMSVEISVITFMLGSFLYIQEFNEQFNQEKKIVLGWIQSILLSTGIILELIFTCQRSLLKYKLMCRRKQLVDKNNPIFI</sequence>
<gene>
    <name evidence="5" type="ORF">GSPATT00038585001</name>
</gene>
<keyword evidence="4" id="KW-0472">Membrane</keyword>
<evidence type="ECO:0008006" key="7">
    <source>
        <dbReference type="Google" id="ProtNLM"/>
    </source>
</evidence>
<dbReference type="Pfam" id="PF13948">
    <property type="entry name" value="DUF4215"/>
    <property type="match status" value="5"/>
</dbReference>
<dbReference type="OrthoDB" id="28293at2759"/>
<dbReference type="EMBL" id="CT868086">
    <property type="protein sequence ID" value="CAK70803.1"/>
    <property type="molecule type" value="Genomic_DNA"/>
</dbReference>
<evidence type="ECO:0000256" key="3">
    <source>
        <dbReference type="ARBA" id="ARBA00023157"/>
    </source>
</evidence>
<dbReference type="RefSeq" id="XP_001438200.1">
    <property type="nucleotide sequence ID" value="XM_001438163.1"/>
</dbReference>
<protein>
    <recommendedName>
        <fullName evidence="7">TNFR-Cys domain-containing protein</fullName>
    </recommendedName>
</protein>
<feature type="transmembrane region" description="Helical" evidence="4">
    <location>
        <begin position="820"/>
        <end position="840"/>
    </location>
</feature>
<dbReference type="PANTHER" id="PTHR38934:SF6">
    <property type="entry name" value="CHROMOSOME UNDETERMINED SCAFFOLD_176, WHOLE GENOME SHOTGUN SEQUENCE"/>
    <property type="match status" value="1"/>
</dbReference>
<accession>A0CJ36</accession>